<dbReference type="InterPro" id="IPR025322">
    <property type="entry name" value="PADRE_dom"/>
</dbReference>
<keyword evidence="3" id="KW-1185">Reference proteome</keyword>
<feature type="region of interest" description="Disordered" evidence="1">
    <location>
        <begin position="97"/>
        <end position="210"/>
    </location>
</feature>
<sequence>MGNCQAAEAAAVVIQHPGDGKVERLHWPTTAADVMRRNPGHYVALVLLHHDSRGVDPDPAVPGGGGGARITKVKLLKPRDTLHLGQVYRLITSQEVSKAVQTRKQERMRGCDEAIEQERPRLHRRRQPPRPRGGNAATETNGELRQPADHQVIDGTLASPTSSIHHRNRSHSSALSASSRNGSGWRRTGTTGAWPPHAAEAGTGGRRCRA</sequence>
<feature type="compositionally biased region" description="Basic and acidic residues" evidence="1">
    <location>
        <begin position="103"/>
        <end position="120"/>
    </location>
</feature>
<protein>
    <recommendedName>
        <fullName evidence="4">DUF4228 domain-containing protein</fullName>
    </recommendedName>
</protein>
<evidence type="ECO:0000313" key="3">
    <source>
        <dbReference type="Proteomes" id="UP000015106"/>
    </source>
</evidence>
<dbReference type="Proteomes" id="UP000015106">
    <property type="component" value="Chromosome 2"/>
</dbReference>
<organism evidence="2 3">
    <name type="scientific">Triticum urartu</name>
    <name type="common">Red wild einkorn</name>
    <name type="synonym">Crithodium urartu</name>
    <dbReference type="NCBI Taxonomy" id="4572"/>
    <lineage>
        <taxon>Eukaryota</taxon>
        <taxon>Viridiplantae</taxon>
        <taxon>Streptophyta</taxon>
        <taxon>Embryophyta</taxon>
        <taxon>Tracheophyta</taxon>
        <taxon>Spermatophyta</taxon>
        <taxon>Magnoliopsida</taxon>
        <taxon>Liliopsida</taxon>
        <taxon>Poales</taxon>
        <taxon>Poaceae</taxon>
        <taxon>BOP clade</taxon>
        <taxon>Pooideae</taxon>
        <taxon>Triticodae</taxon>
        <taxon>Triticeae</taxon>
        <taxon>Triticinae</taxon>
        <taxon>Triticum</taxon>
    </lineage>
</organism>
<dbReference type="Gramene" id="TuG1812G0200000914.01.T01">
    <property type="protein sequence ID" value="TuG1812G0200000914.01.T01"/>
    <property type="gene ID" value="TuG1812G0200000914.01"/>
</dbReference>
<dbReference type="AlphaFoldDB" id="A0A8R7PAH0"/>
<accession>A0A8R7PAH0</accession>
<evidence type="ECO:0000256" key="1">
    <source>
        <dbReference type="SAM" id="MobiDB-lite"/>
    </source>
</evidence>
<reference evidence="2" key="2">
    <citation type="submission" date="2018-03" db="EMBL/GenBank/DDBJ databases">
        <title>The Triticum urartu genome reveals the dynamic nature of wheat genome evolution.</title>
        <authorList>
            <person name="Ling H."/>
            <person name="Ma B."/>
            <person name="Shi X."/>
            <person name="Liu H."/>
            <person name="Dong L."/>
            <person name="Sun H."/>
            <person name="Cao Y."/>
            <person name="Gao Q."/>
            <person name="Zheng S."/>
            <person name="Li Y."/>
            <person name="Yu Y."/>
            <person name="Du H."/>
            <person name="Qi M."/>
            <person name="Li Y."/>
            <person name="Yu H."/>
            <person name="Cui Y."/>
            <person name="Wang N."/>
            <person name="Chen C."/>
            <person name="Wu H."/>
            <person name="Zhao Y."/>
            <person name="Zhang J."/>
            <person name="Li Y."/>
            <person name="Zhou W."/>
            <person name="Zhang B."/>
            <person name="Hu W."/>
            <person name="Eijk M."/>
            <person name="Tang J."/>
            <person name="Witsenboer H."/>
            <person name="Zhao S."/>
            <person name="Li Z."/>
            <person name="Zhang A."/>
            <person name="Wang D."/>
            <person name="Liang C."/>
        </authorList>
    </citation>
    <scope>NUCLEOTIDE SEQUENCE [LARGE SCALE GENOMIC DNA]</scope>
    <source>
        <strain evidence="2">cv. G1812</strain>
    </source>
</reference>
<dbReference type="EnsemblPlants" id="TuG1812G0200000914.01.T01">
    <property type="protein sequence ID" value="TuG1812G0200000914.01.T01"/>
    <property type="gene ID" value="TuG1812G0200000914.01"/>
</dbReference>
<proteinExistence type="predicted"/>
<reference evidence="3" key="1">
    <citation type="journal article" date="2013" name="Nature">
        <title>Draft genome of the wheat A-genome progenitor Triticum urartu.</title>
        <authorList>
            <person name="Ling H.Q."/>
            <person name="Zhao S."/>
            <person name="Liu D."/>
            <person name="Wang J."/>
            <person name="Sun H."/>
            <person name="Zhang C."/>
            <person name="Fan H."/>
            <person name="Li D."/>
            <person name="Dong L."/>
            <person name="Tao Y."/>
            <person name="Gao C."/>
            <person name="Wu H."/>
            <person name="Li Y."/>
            <person name="Cui Y."/>
            <person name="Guo X."/>
            <person name="Zheng S."/>
            <person name="Wang B."/>
            <person name="Yu K."/>
            <person name="Liang Q."/>
            <person name="Yang W."/>
            <person name="Lou X."/>
            <person name="Chen J."/>
            <person name="Feng M."/>
            <person name="Jian J."/>
            <person name="Zhang X."/>
            <person name="Luo G."/>
            <person name="Jiang Y."/>
            <person name="Liu J."/>
            <person name="Wang Z."/>
            <person name="Sha Y."/>
            <person name="Zhang B."/>
            <person name="Wu H."/>
            <person name="Tang D."/>
            <person name="Shen Q."/>
            <person name="Xue P."/>
            <person name="Zou S."/>
            <person name="Wang X."/>
            <person name="Liu X."/>
            <person name="Wang F."/>
            <person name="Yang Y."/>
            <person name="An X."/>
            <person name="Dong Z."/>
            <person name="Zhang K."/>
            <person name="Zhang X."/>
            <person name="Luo M.C."/>
            <person name="Dvorak J."/>
            <person name="Tong Y."/>
            <person name="Wang J."/>
            <person name="Yang H."/>
            <person name="Li Z."/>
            <person name="Wang D."/>
            <person name="Zhang A."/>
            <person name="Wang J."/>
        </authorList>
    </citation>
    <scope>NUCLEOTIDE SEQUENCE</scope>
    <source>
        <strain evidence="3">cv. G1812</strain>
    </source>
</reference>
<dbReference type="PANTHER" id="PTHR33413">
    <property type="entry name" value="EXPRESSED PROTEIN"/>
    <property type="match status" value="1"/>
</dbReference>
<evidence type="ECO:0000313" key="2">
    <source>
        <dbReference type="EnsemblPlants" id="TuG1812G0200000914.01.T01"/>
    </source>
</evidence>
<reference evidence="2" key="3">
    <citation type="submission" date="2022-06" db="UniProtKB">
        <authorList>
            <consortium name="EnsemblPlants"/>
        </authorList>
    </citation>
    <scope>IDENTIFICATION</scope>
</reference>
<dbReference type="Pfam" id="PF14009">
    <property type="entry name" value="PADRE"/>
    <property type="match status" value="1"/>
</dbReference>
<dbReference type="PANTHER" id="PTHR33413:SF22">
    <property type="entry name" value="OS08G0420700 PROTEIN"/>
    <property type="match status" value="1"/>
</dbReference>
<evidence type="ECO:0008006" key="4">
    <source>
        <dbReference type="Google" id="ProtNLM"/>
    </source>
</evidence>
<name>A0A8R7PAH0_TRIUA</name>
<feature type="compositionally biased region" description="Low complexity" evidence="1">
    <location>
        <begin position="171"/>
        <end position="184"/>
    </location>
</feature>